<proteinExistence type="predicted"/>
<organism evidence="2 3">
    <name type="scientific">Panicum virgatum</name>
    <name type="common">Blackwell switchgrass</name>
    <dbReference type="NCBI Taxonomy" id="38727"/>
    <lineage>
        <taxon>Eukaryota</taxon>
        <taxon>Viridiplantae</taxon>
        <taxon>Streptophyta</taxon>
        <taxon>Embryophyta</taxon>
        <taxon>Tracheophyta</taxon>
        <taxon>Spermatophyta</taxon>
        <taxon>Magnoliopsida</taxon>
        <taxon>Liliopsida</taxon>
        <taxon>Poales</taxon>
        <taxon>Poaceae</taxon>
        <taxon>PACMAD clade</taxon>
        <taxon>Panicoideae</taxon>
        <taxon>Panicodae</taxon>
        <taxon>Paniceae</taxon>
        <taxon>Panicinae</taxon>
        <taxon>Panicum</taxon>
        <taxon>Panicum sect. Hiantes</taxon>
    </lineage>
</organism>
<gene>
    <name evidence="2" type="ORF">PVAP13_5NG648032</name>
</gene>
<comment type="caution">
    <text evidence="2">The sequence shown here is derived from an EMBL/GenBank/DDBJ whole genome shotgun (WGS) entry which is preliminary data.</text>
</comment>
<dbReference type="EMBL" id="CM029046">
    <property type="protein sequence ID" value="KAG2594483.1"/>
    <property type="molecule type" value="Genomic_DNA"/>
</dbReference>
<feature type="compositionally biased region" description="Basic and acidic residues" evidence="1">
    <location>
        <begin position="9"/>
        <end position="62"/>
    </location>
</feature>
<name>A0A8T0SCA1_PANVG</name>
<evidence type="ECO:0000313" key="3">
    <source>
        <dbReference type="Proteomes" id="UP000823388"/>
    </source>
</evidence>
<dbReference type="AlphaFoldDB" id="A0A8T0SCA1"/>
<evidence type="ECO:0000256" key="1">
    <source>
        <dbReference type="SAM" id="MobiDB-lite"/>
    </source>
</evidence>
<dbReference type="Proteomes" id="UP000823388">
    <property type="component" value="Chromosome 5N"/>
</dbReference>
<sequence>MTTSQGDGMSRKVKESGEGEDIEPSHEELNNDRGVTRDSHKIDIDGDKHVAKVGTEKQSADKEEIEPNEQGLGVDSDVLADRDVRTESVNEPKGKERALHEIMGSMVHNKPKSSWSAQIVPKDYACNKDDLYVIEYVKKIPSSLGQEEVVFIGDTPVKRYQIECLFQLDAHVYDEVINAYLDLLNWQDHMLNRPGGTAYIENTLMTTFMRHDAGVDLEDSYPPKEISKISRSGNHRLLYYLANDMVIHINSMVP</sequence>
<reference evidence="2" key="1">
    <citation type="submission" date="2020-05" db="EMBL/GenBank/DDBJ databases">
        <title>WGS assembly of Panicum virgatum.</title>
        <authorList>
            <person name="Lovell J.T."/>
            <person name="Jenkins J."/>
            <person name="Shu S."/>
            <person name="Juenger T.E."/>
            <person name="Schmutz J."/>
        </authorList>
    </citation>
    <scope>NUCLEOTIDE SEQUENCE</scope>
    <source>
        <strain evidence="2">AP13</strain>
    </source>
</reference>
<feature type="region of interest" description="Disordered" evidence="1">
    <location>
        <begin position="1"/>
        <end position="74"/>
    </location>
</feature>
<keyword evidence="3" id="KW-1185">Reference proteome</keyword>
<protein>
    <submittedName>
        <fullName evidence="2">Uncharacterized protein</fullName>
    </submittedName>
</protein>
<accession>A0A8T0SCA1</accession>
<evidence type="ECO:0000313" key="2">
    <source>
        <dbReference type="EMBL" id="KAG2594483.1"/>
    </source>
</evidence>